<dbReference type="PANTHER" id="PTHR36111:SF2">
    <property type="entry name" value="INNER MEMBRANE PROTEIN"/>
    <property type="match status" value="1"/>
</dbReference>
<feature type="transmembrane region" description="Helical" evidence="2">
    <location>
        <begin position="70"/>
        <end position="90"/>
    </location>
</feature>
<comment type="caution">
    <text evidence="3">The sequence shown here is derived from an EMBL/GenBank/DDBJ whole genome shotgun (WGS) entry which is preliminary data.</text>
</comment>
<keyword evidence="2" id="KW-0472">Membrane</keyword>
<feature type="compositionally biased region" description="Polar residues" evidence="1">
    <location>
        <begin position="119"/>
        <end position="134"/>
    </location>
</feature>
<sequence length="285" mass="28852">MHVAFPGLGTVINIVAVVAGALLGMWVGHRIPERTRSVVTDCLGLTTLLVAGLSTVSVTDAALRDAVGPGVPVLVVLGSLLIGSITGSTLRIEERLAGLAGILHERTARRRGGPATKADTGTSAAASGDRTGTTDAVGDAETHADADAARERFIEGWLSASLLFCVGPLAILGSLSDGLGRGIDQLTLKSVLDGFAALAFASSFGVGVLLSAVSVGVVQGLWTVLGVVLGSLLPDAHIAALTATGGLLLVGIGLRLLRIRDVPVGDMLPALLFAPLLTQAIIALR</sequence>
<feature type="transmembrane region" description="Helical" evidence="2">
    <location>
        <begin position="157"/>
        <end position="175"/>
    </location>
</feature>
<proteinExistence type="predicted"/>
<feature type="region of interest" description="Disordered" evidence="1">
    <location>
        <begin position="110"/>
        <end position="138"/>
    </location>
</feature>
<keyword evidence="2" id="KW-1133">Transmembrane helix</keyword>
<dbReference type="PANTHER" id="PTHR36111">
    <property type="entry name" value="INNER MEMBRANE PROTEIN-RELATED"/>
    <property type="match status" value="1"/>
</dbReference>
<feature type="transmembrane region" description="Helical" evidence="2">
    <location>
        <begin position="6"/>
        <end position="26"/>
    </location>
</feature>
<dbReference type="AlphaFoldDB" id="A0A934X8A0"/>
<gene>
    <name evidence="3" type="ORF">IPF40_12970</name>
</gene>
<feature type="transmembrane region" description="Helical" evidence="2">
    <location>
        <begin position="267"/>
        <end position="284"/>
    </location>
</feature>
<keyword evidence="2" id="KW-0812">Transmembrane</keyword>
<name>A0A934X8A0_9MICO</name>
<evidence type="ECO:0000256" key="2">
    <source>
        <dbReference type="SAM" id="Phobius"/>
    </source>
</evidence>
<dbReference type="InterPro" id="IPR007563">
    <property type="entry name" value="DUF554"/>
</dbReference>
<feature type="transmembrane region" description="Helical" evidence="2">
    <location>
        <begin position="236"/>
        <end position="255"/>
    </location>
</feature>
<accession>A0A934X8A0</accession>
<protein>
    <submittedName>
        <fullName evidence="3">DUF554 domain-containing protein</fullName>
    </submittedName>
</protein>
<evidence type="ECO:0000313" key="3">
    <source>
        <dbReference type="EMBL" id="MBK6301899.1"/>
    </source>
</evidence>
<dbReference type="Pfam" id="PF04474">
    <property type="entry name" value="DUF554"/>
    <property type="match status" value="1"/>
</dbReference>
<evidence type="ECO:0000313" key="4">
    <source>
        <dbReference type="Proteomes" id="UP000718281"/>
    </source>
</evidence>
<evidence type="ECO:0000256" key="1">
    <source>
        <dbReference type="SAM" id="MobiDB-lite"/>
    </source>
</evidence>
<dbReference type="EMBL" id="JADIXZ010000006">
    <property type="protein sequence ID" value="MBK6301899.1"/>
    <property type="molecule type" value="Genomic_DNA"/>
</dbReference>
<dbReference type="Proteomes" id="UP000718281">
    <property type="component" value="Unassembled WGS sequence"/>
</dbReference>
<feature type="transmembrane region" description="Helical" evidence="2">
    <location>
        <begin position="195"/>
        <end position="224"/>
    </location>
</feature>
<organism evidence="3 4">
    <name type="scientific">Candidatus Phosphoribacter hodrii</name>
    <dbReference type="NCBI Taxonomy" id="2953743"/>
    <lineage>
        <taxon>Bacteria</taxon>
        <taxon>Bacillati</taxon>
        <taxon>Actinomycetota</taxon>
        <taxon>Actinomycetes</taxon>
        <taxon>Micrococcales</taxon>
        <taxon>Dermatophilaceae</taxon>
        <taxon>Candidatus Phosphoribacter</taxon>
    </lineage>
</organism>
<reference evidence="3 4" key="1">
    <citation type="submission" date="2020-10" db="EMBL/GenBank/DDBJ databases">
        <title>Connecting structure to function with the recovery of over 1000 high-quality activated sludge metagenome-assembled genomes encoding full-length rRNA genes using long-read sequencing.</title>
        <authorList>
            <person name="Singleton C.M."/>
            <person name="Petriglieri F."/>
            <person name="Kristensen J.M."/>
            <person name="Kirkegaard R.H."/>
            <person name="Michaelsen T.Y."/>
            <person name="Andersen M.H."/>
            <person name="Karst S.M."/>
            <person name="Dueholm M.S."/>
            <person name="Nielsen P.H."/>
            <person name="Albertsen M."/>
        </authorList>
    </citation>
    <scope>NUCLEOTIDE SEQUENCE [LARGE SCALE GENOMIC DNA]</scope>
    <source>
        <strain evidence="3">AalE_18-Q3-R2-46_BAT3C.188</strain>
    </source>
</reference>
<feature type="transmembrane region" description="Helical" evidence="2">
    <location>
        <begin position="38"/>
        <end position="58"/>
    </location>
</feature>